<evidence type="ECO:0000313" key="2">
    <source>
        <dbReference type="RefSeq" id="XP_033455220.1"/>
    </source>
</evidence>
<reference evidence="2" key="1">
    <citation type="submission" date="2020-01" db="EMBL/GenBank/DDBJ databases">
        <authorList>
            <consortium name="DOE Joint Genome Institute"/>
            <person name="Haridas S."/>
            <person name="Albert R."/>
            <person name="Binder M."/>
            <person name="Bloem J."/>
            <person name="Labutti K."/>
            <person name="Salamov A."/>
            <person name="Andreopoulos B."/>
            <person name="Baker S.E."/>
            <person name="Barry K."/>
            <person name="Bills G."/>
            <person name="Bluhm B.H."/>
            <person name="Cannon C."/>
            <person name="Castanera R."/>
            <person name="Culley D.E."/>
            <person name="Daum C."/>
            <person name="Ezra D."/>
            <person name="Gonzalez J.B."/>
            <person name="Henrissat B."/>
            <person name="Kuo A."/>
            <person name="Liang C."/>
            <person name="Lipzen A."/>
            <person name="Lutzoni F."/>
            <person name="Magnuson J."/>
            <person name="Mondo S."/>
            <person name="Nolan M."/>
            <person name="Ohm R."/>
            <person name="Pangilinan J."/>
            <person name="Park H.-J."/>
            <person name="Ramirez L."/>
            <person name="Alfaro M."/>
            <person name="Sun H."/>
            <person name="Tritt A."/>
            <person name="Yoshinaga Y."/>
            <person name="Zwiers L.-H."/>
            <person name="Turgeon B.G."/>
            <person name="Goodwin S.B."/>
            <person name="Spatafora J.W."/>
            <person name="Crous P.W."/>
            <person name="Grigoriev I.V."/>
        </authorList>
    </citation>
    <scope>NUCLEOTIDE SEQUENCE</scope>
    <source>
        <strain evidence="2">CBS 342.82</strain>
    </source>
</reference>
<accession>A0A6J3LSB7</accession>
<reference evidence="2" key="3">
    <citation type="submission" date="2025-08" db="UniProtKB">
        <authorList>
            <consortium name="RefSeq"/>
        </authorList>
    </citation>
    <scope>IDENTIFICATION</scope>
    <source>
        <strain evidence="2">CBS 342.82</strain>
    </source>
</reference>
<reference evidence="2" key="2">
    <citation type="submission" date="2020-04" db="EMBL/GenBank/DDBJ databases">
        <authorList>
            <consortium name="NCBI Genome Project"/>
        </authorList>
    </citation>
    <scope>NUCLEOTIDE SEQUENCE</scope>
    <source>
        <strain evidence="2">CBS 342.82</strain>
    </source>
</reference>
<keyword evidence="1" id="KW-1185">Reference proteome</keyword>
<dbReference type="Proteomes" id="UP000504637">
    <property type="component" value="Unplaced"/>
</dbReference>
<dbReference type="RefSeq" id="XP_033455220.1">
    <property type="nucleotide sequence ID" value="XM_033603533.1"/>
</dbReference>
<proteinExistence type="predicted"/>
<name>A0A6J3LSB7_9PEZI</name>
<dbReference type="AlphaFoldDB" id="A0A6J3LSB7"/>
<dbReference type="GeneID" id="54361333"/>
<protein>
    <submittedName>
        <fullName evidence="2">Uncharacterized protein</fullName>
    </submittedName>
</protein>
<gene>
    <name evidence="2" type="ORF">K489DRAFT_374519</name>
</gene>
<evidence type="ECO:0000313" key="1">
    <source>
        <dbReference type="Proteomes" id="UP000504637"/>
    </source>
</evidence>
<sequence>MSPHNLYGHFATTVTLFNHQSITIPIFPEFSEAANPTFTTHQSVCPTCVPVTVKPGATDATVVLATTLDSYATTLLAQGDSWQHWKLNVSPTPTTIFNTHTAPLSNQPQRAATTSAVLLICVDTCAPTTALVAAPTILTTTVPTIKPQATTNLMGDYILHGIGAGWGRSEDTS</sequence>
<organism evidence="2">
    <name type="scientific">Dissoconium aciculare CBS 342.82</name>
    <dbReference type="NCBI Taxonomy" id="1314786"/>
    <lineage>
        <taxon>Eukaryota</taxon>
        <taxon>Fungi</taxon>
        <taxon>Dikarya</taxon>
        <taxon>Ascomycota</taxon>
        <taxon>Pezizomycotina</taxon>
        <taxon>Dothideomycetes</taxon>
        <taxon>Dothideomycetidae</taxon>
        <taxon>Mycosphaerellales</taxon>
        <taxon>Dissoconiaceae</taxon>
        <taxon>Dissoconium</taxon>
    </lineage>
</organism>